<dbReference type="EMBL" id="ML992502">
    <property type="protein sequence ID" value="KAF2226456.1"/>
    <property type="molecule type" value="Genomic_DNA"/>
</dbReference>
<protein>
    <submittedName>
        <fullName evidence="2">Uncharacterized protein</fullName>
    </submittedName>
</protein>
<dbReference type="AlphaFoldDB" id="A0A6A6GL47"/>
<feature type="transmembrane region" description="Helical" evidence="1">
    <location>
        <begin position="45"/>
        <end position="62"/>
    </location>
</feature>
<evidence type="ECO:0000313" key="2">
    <source>
        <dbReference type="EMBL" id="KAF2226456.1"/>
    </source>
</evidence>
<reference evidence="3" key="1">
    <citation type="journal article" date="2020" name="Stud. Mycol.">
        <title>101 Dothideomycetes genomes: A test case for predicting lifestyles and emergence of pathogens.</title>
        <authorList>
            <person name="Haridas S."/>
            <person name="Albert R."/>
            <person name="Binder M."/>
            <person name="Bloem J."/>
            <person name="LaButti K."/>
            <person name="Salamov A."/>
            <person name="Andreopoulos B."/>
            <person name="Baker S."/>
            <person name="Barry K."/>
            <person name="Bills G."/>
            <person name="Bluhm B."/>
            <person name="Cannon C."/>
            <person name="Castanera R."/>
            <person name="Culley D."/>
            <person name="Daum C."/>
            <person name="Ezra D."/>
            <person name="Gonzalez J."/>
            <person name="Henrissat B."/>
            <person name="Kuo A."/>
            <person name="Liang C."/>
            <person name="Lipzen A."/>
            <person name="Lutzoni F."/>
            <person name="Magnuson J."/>
            <person name="Mondo S."/>
            <person name="Nolan M."/>
            <person name="Ohm R."/>
            <person name="Pangilinan J."/>
            <person name="Park H.-J."/>
            <person name="Ramirez L."/>
            <person name="Alfaro M."/>
            <person name="Sun H."/>
            <person name="Tritt A."/>
            <person name="Yoshinaga Y."/>
            <person name="Zwiers L.-H."/>
            <person name="Turgeon B."/>
            <person name="Goodwin S."/>
            <person name="Spatafora J."/>
            <person name="Crous P."/>
            <person name="Grigoriev I."/>
        </authorList>
    </citation>
    <scope>NUCLEOTIDE SEQUENCE [LARGE SCALE GENOMIC DNA]</scope>
    <source>
        <strain evidence="3">CECT 20119</strain>
    </source>
</reference>
<evidence type="ECO:0000256" key="1">
    <source>
        <dbReference type="SAM" id="Phobius"/>
    </source>
</evidence>
<keyword evidence="1" id="KW-1133">Transmembrane helix</keyword>
<accession>A0A6A6GL47</accession>
<dbReference type="Proteomes" id="UP000799538">
    <property type="component" value="Unassembled WGS sequence"/>
</dbReference>
<name>A0A6A6GL47_9PEZI</name>
<proteinExistence type="predicted"/>
<evidence type="ECO:0000313" key="3">
    <source>
        <dbReference type="Proteomes" id="UP000799538"/>
    </source>
</evidence>
<keyword evidence="1" id="KW-0812">Transmembrane</keyword>
<gene>
    <name evidence="2" type="ORF">BDZ85DRAFT_246910</name>
</gene>
<keyword evidence="3" id="KW-1185">Reference proteome</keyword>
<keyword evidence="1" id="KW-0472">Membrane</keyword>
<sequence>MVTSGGGRKDVDGRFFSLFGVRDNRMSLLLCKETFKGSTGGNYDILYSFVVTTSLFFFKTLLKLIREEAYRIVELRLGLTTEIKKINASSVASAAIIRSRLGDKLIT</sequence>
<organism evidence="2 3">
    <name type="scientific">Elsinoe ampelina</name>
    <dbReference type="NCBI Taxonomy" id="302913"/>
    <lineage>
        <taxon>Eukaryota</taxon>
        <taxon>Fungi</taxon>
        <taxon>Dikarya</taxon>
        <taxon>Ascomycota</taxon>
        <taxon>Pezizomycotina</taxon>
        <taxon>Dothideomycetes</taxon>
        <taxon>Dothideomycetidae</taxon>
        <taxon>Myriangiales</taxon>
        <taxon>Elsinoaceae</taxon>
        <taxon>Elsinoe</taxon>
    </lineage>
</organism>